<evidence type="ECO:0000256" key="1">
    <source>
        <dbReference type="SAM" id="Coils"/>
    </source>
</evidence>
<protein>
    <submittedName>
        <fullName evidence="2">Uncharacterized protein</fullName>
    </submittedName>
</protein>
<organism evidence="2 3">
    <name type="scientific">Rhodococcus sovatensis</name>
    <dbReference type="NCBI Taxonomy" id="1805840"/>
    <lineage>
        <taxon>Bacteria</taxon>
        <taxon>Bacillati</taxon>
        <taxon>Actinomycetota</taxon>
        <taxon>Actinomycetes</taxon>
        <taxon>Mycobacteriales</taxon>
        <taxon>Nocardiaceae</taxon>
        <taxon>Rhodococcus</taxon>
    </lineage>
</organism>
<reference evidence="2 3" key="1">
    <citation type="submission" date="2024-03" db="EMBL/GenBank/DDBJ databases">
        <title>Natural products discovery in diverse microorganisms through a two-stage MS feature dereplication strategy.</title>
        <authorList>
            <person name="Zhang R."/>
        </authorList>
    </citation>
    <scope>NUCLEOTIDE SEQUENCE [LARGE SCALE GENOMIC DNA]</scope>
    <source>
        <strain evidence="2 3">18930</strain>
    </source>
</reference>
<feature type="coiled-coil region" evidence="1">
    <location>
        <begin position="29"/>
        <end position="56"/>
    </location>
</feature>
<keyword evidence="1" id="KW-0175">Coiled coil</keyword>
<dbReference type="Proteomes" id="UP001432000">
    <property type="component" value="Chromosome"/>
</dbReference>
<dbReference type="EMBL" id="CP147846">
    <property type="protein sequence ID" value="WXG69116.1"/>
    <property type="molecule type" value="Genomic_DNA"/>
</dbReference>
<evidence type="ECO:0000313" key="3">
    <source>
        <dbReference type="Proteomes" id="UP001432000"/>
    </source>
</evidence>
<keyword evidence="3" id="KW-1185">Reference proteome</keyword>
<name>A0ABZ2PN15_9NOCA</name>
<dbReference type="RefSeq" id="WP_338889732.1">
    <property type="nucleotide sequence ID" value="NZ_CP147846.1"/>
</dbReference>
<evidence type="ECO:0000313" key="2">
    <source>
        <dbReference type="EMBL" id="WXG69116.1"/>
    </source>
</evidence>
<proteinExistence type="predicted"/>
<sequence length="82" mass="9332">MNLAQARLFAAGLAEYIETCTASIEIAQARAFRARADKAAKRAKELDSEAATLRRELYDMYRQIDNMTARFPELRGDTVFRT</sequence>
<accession>A0ABZ2PN15</accession>
<gene>
    <name evidence="2" type="ORF">WDS16_00660</name>
</gene>